<dbReference type="AlphaFoldDB" id="A0A3R7M780"/>
<name>A0A3R7M780_9RHOB</name>
<gene>
    <name evidence="1" type="ORF">A7A09_019175</name>
</gene>
<dbReference type="Proteomes" id="UP000238137">
    <property type="component" value="Unassembled WGS sequence"/>
</dbReference>
<protein>
    <submittedName>
        <fullName evidence="1">Uncharacterized protein</fullName>
    </submittedName>
</protein>
<evidence type="ECO:0000313" key="1">
    <source>
        <dbReference type="EMBL" id="RNF32937.1"/>
    </source>
</evidence>
<organism evidence="1 2">
    <name type="scientific">Paracoccus methylarcula</name>
    <dbReference type="NCBI Taxonomy" id="72022"/>
    <lineage>
        <taxon>Bacteria</taxon>
        <taxon>Pseudomonadati</taxon>
        <taxon>Pseudomonadota</taxon>
        <taxon>Alphaproteobacteria</taxon>
        <taxon>Rhodobacterales</taxon>
        <taxon>Paracoccaceae</taxon>
        <taxon>Paracoccus</taxon>
    </lineage>
</organism>
<proteinExistence type="predicted"/>
<dbReference type="EMBL" id="PXNQ02000015">
    <property type="protein sequence ID" value="RNF32937.1"/>
    <property type="molecule type" value="Genomic_DNA"/>
</dbReference>
<reference evidence="1" key="1">
    <citation type="submission" date="2018-05" db="EMBL/GenBank/DDBJ databases">
        <title>Reclassification of Methylarcula marina and Methylarcula terricola as Paracoccus methylarcula sp.nov., comb.nov. and Paracoccus terricola comb.nov.</title>
        <authorList>
            <person name="Shmareva M.N."/>
            <person name="Doronina N.V."/>
            <person name="Vasilenko O.V."/>
            <person name="Tarlachkov S.V."/>
            <person name="Trotsenko Y.A."/>
        </authorList>
    </citation>
    <scope>NUCLEOTIDE SEQUENCE [LARGE SCALE GENOMIC DNA]</scope>
    <source>
        <strain evidence="1">VKM B-2159</strain>
    </source>
</reference>
<accession>A0A3R7M780</accession>
<sequence>MLSIPLTDYETQKIITVKFAKQTKFHSAEPIDGGTLLTIWLGGHPQLYHVVESPEQIDISRSLSIVG</sequence>
<comment type="caution">
    <text evidence="1">The sequence shown here is derived from an EMBL/GenBank/DDBJ whole genome shotgun (WGS) entry which is preliminary data.</text>
</comment>
<evidence type="ECO:0000313" key="2">
    <source>
        <dbReference type="Proteomes" id="UP000238137"/>
    </source>
</evidence>
<keyword evidence="2" id="KW-1185">Reference proteome</keyword>